<organism evidence="2 3">
    <name type="scientific">Ambispora leptoticha</name>
    <dbReference type="NCBI Taxonomy" id="144679"/>
    <lineage>
        <taxon>Eukaryota</taxon>
        <taxon>Fungi</taxon>
        <taxon>Fungi incertae sedis</taxon>
        <taxon>Mucoromycota</taxon>
        <taxon>Glomeromycotina</taxon>
        <taxon>Glomeromycetes</taxon>
        <taxon>Archaeosporales</taxon>
        <taxon>Ambisporaceae</taxon>
        <taxon>Ambispora</taxon>
    </lineage>
</organism>
<reference evidence="2" key="1">
    <citation type="submission" date="2021-06" db="EMBL/GenBank/DDBJ databases">
        <authorList>
            <person name="Kallberg Y."/>
            <person name="Tangrot J."/>
            <person name="Rosling A."/>
        </authorList>
    </citation>
    <scope>NUCLEOTIDE SEQUENCE</scope>
    <source>
        <strain evidence="2">FL130A</strain>
    </source>
</reference>
<sequence length="182" mass="20220">MTIITTSSSTTKDNAQCPATSPLTRRSAANNSGGHANNYSGAPRYYRKPAVSHYKGGKRTRRNVPPNAQYHDPNATYYRKAAAPNSRSNRPSSTFVRRHFLENMFPPPPTEEQDECVICAYPPPPCPNCYLPQCPPPCAECYPAYYPPPCPACYQEEYNGVAYPYYPPPCPQSCPVCNPCDD</sequence>
<feature type="region of interest" description="Disordered" evidence="1">
    <location>
        <begin position="53"/>
        <end position="72"/>
    </location>
</feature>
<dbReference type="OrthoDB" id="10570198at2759"/>
<comment type="caution">
    <text evidence="2">The sequence shown here is derived from an EMBL/GenBank/DDBJ whole genome shotgun (WGS) entry which is preliminary data.</text>
</comment>
<protein>
    <submittedName>
        <fullName evidence="2">3315_t:CDS:1</fullName>
    </submittedName>
</protein>
<feature type="compositionally biased region" description="Polar residues" evidence="1">
    <location>
        <begin position="12"/>
        <end position="24"/>
    </location>
</feature>
<feature type="region of interest" description="Disordered" evidence="1">
    <location>
        <begin position="1"/>
        <end position="44"/>
    </location>
</feature>
<accession>A0A9N9A3K2</accession>
<feature type="compositionally biased region" description="Low complexity" evidence="1">
    <location>
        <begin position="27"/>
        <end position="42"/>
    </location>
</feature>
<dbReference type="Proteomes" id="UP000789508">
    <property type="component" value="Unassembled WGS sequence"/>
</dbReference>
<dbReference type="AlphaFoldDB" id="A0A9N9A3K2"/>
<evidence type="ECO:0000256" key="1">
    <source>
        <dbReference type="SAM" id="MobiDB-lite"/>
    </source>
</evidence>
<evidence type="ECO:0000313" key="3">
    <source>
        <dbReference type="Proteomes" id="UP000789508"/>
    </source>
</evidence>
<dbReference type="EMBL" id="CAJVPS010000983">
    <property type="protein sequence ID" value="CAG8518396.1"/>
    <property type="molecule type" value="Genomic_DNA"/>
</dbReference>
<proteinExistence type="predicted"/>
<name>A0A9N9A3K2_9GLOM</name>
<gene>
    <name evidence="2" type="ORF">ALEPTO_LOCUS4335</name>
</gene>
<evidence type="ECO:0000313" key="2">
    <source>
        <dbReference type="EMBL" id="CAG8518396.1"/>
    </source>
</evidence>
<feature type="compositionally biased region" description="Low complexity" evidence="1">
    <location>
        <begin position="1"/>
        <end position="11"/>
    </location>
</feature>
<keyword evidence="3" id="KW-1185">Reference proteome</keyword>